<name>A0ABS6V8T9_9SPHN</name>
<sequence>MLIAVRAVLLALLLALFIVPHVIIRALTGRSPLARTFLRIAGWIMGLRVQRVGPKPPVRSLLLANHPSWLDIPVLIGATGCAFVSKAEVRNHWLVGWLADQRDTLYVNRDKRSELKAQVAAIRERFDHYLPLAICPEGTTSDGVKLRPFRPALLSAVAPPPDGAKIIPVAIDYGDDREFVSWTAGETGVENAKRILSRWRPIGVKVRMLDPLDPALDRKAMAATAYEAIADALGPSSRGGSAL</sequence>
<evidence type="ECO:0000256" key="5">
    <source>
        <dbReference type="ARBA" id="ARBA00023098"/>
    </source>
</evidence>
<keyword evidence="2" id="KW-0808">Transferase</keyword>
<dbReference type="PANTHER" id="PTHR23063">
    <property type="entry name" value="PHOSPHOLIPID ACYLTRANSFERASE"/>
    <property type="match status" value="1"/>
</dbReference>
<reference evidence="9 10" key="1">
    <citation type="submission" date="2021-07" db="EMBL/GenBank/DDBJ databases">
        <title>The draft genome sequence of Sphingomicrobium sp. B8.</title>
        <authorList>
            <person name="Mu L."/>
        </authorList>
    </citation>
    <scope>NUCLEOTIDE SEQUENCE [LARGE SCALE GENOMIC DNA]</scope>
    <source>
        <strain evidence="9 10">B8</strain>
    </source>
</reference>
<comment type="caution">
    <text evidence="9">The sequence shown here is derived from an EMBL/GenBank/DDBJ whole genome shotgun (WGS) entry which is preliminary data.</text>
</comment>
<feature type="domain" description="Phospholipid/glycerol acyltransferase" evidence="8">
    <location>
        <begin position="60"/>
        <end position="174"/>
    </location>
</feature>
<dbReference type="GO" id="GO:0016746">
    <property type="term" value="F:acyltransferase activity"/>
    <property type="evidence" value="ECO:0007669"/>
    <property type="project" value="UniProtKB-KW"/>
</dbReference>
<evidence type="ECO:0000256" key="2">
    <source>
        <dbReference type="ARBA" id="ARBA00022679"/>
    </source>
</evidence>
<keyword evidence="4" id="KW-1133">Transmembrane helix</keyword>
<dbReference type="Pfam" id="PF01553">
    <property type="entry name" value="Acyltransferase"/>
    <property type="match status" value="1"/>
</dbReference>
<evidence type="ECO:0000256" key="3">
    <source>
        <dbReference type="ARBA" id="ARBA00022692"/>
    </source>
</evidence>
<evidence type="ECO:0000256" key="7">
    <source>
        <dbReference type="ARBA" id="ARBA00023315"/>
    </source>
</evidence>
<keyword evidence="6" id="KW-0472">Membrane</keyword>
<evidence type="ECO:0000313" key="9">
    <source>
        <dbReference type="EMBL" id="MBW0145582.1"/>
    </source>
</evidence>
<dbReference type="EMBL" id="JAHVAH010000001">
    <property type="protein sequence ID" value="MBW0145582.1"/>
    <property type="molecule type" value="Genomic_DNA"/>
</dbReference>
<dbReference type="PANTHER" id="PTHR23063:SF52">
    <property type="entry name" value="LYSOPHOSPHATIDYLCHOLINE ACYLTRANSFERASE"/>
    <property type="match status" value="1"/>
</dbReference>
<evidence type="ECO:0000256" key="4">
    <source>
        <dbReference type="ARBA" id="ARBA00022989"/>
    </source>
</evidence>
<dbReference type="SMART" id="SM00563">
    <property type="entry name" value="PlsC"/>
    <property type="match status" value="1"/>
</dbReference>
<gene>
    <name evidence="9" type="ORF">KTQ36_09790</name>
</gene>
<protein>
    <submittedName>
        <fullName evidence="9">1-acyl-sn-glycerol-3-phosphate acyltransferase</fullName>
    </submittedName>
</protein>
<keyword evidence="7 9" id="KW-0012">Acyltransferase</keyword>
<dbReference type="InterPro" id="IPR002123">
    <property type="entry name" value="Plipid/glycerol_acylTrfase"/>
</dbReference>
<keyword evidence="10" id="KW-1185">Reference proteome</keyword>
<proteinExistence type="predicted"/>
<evidence type="ECO:0000259" key="8">
    <source>
        <dbReference type="SMART" id="SM00563"/>
    </source>
</evidence>
<dbReference type="CDD" id="cd07989">
    <property type="entry name" value="LPLAT_AGPAT-like"/>
    <property type="match status" value="1"/>
</dbReference>
<evidence type="ECO:0000256" key="6">
    <source>
        <dbReference type="ARBA" id="ARBA00023136"/>
    </source>
</evidence>
<dbReference type="RefSeq" id="WP_218633477.1">
    <property type="nucleotide sequence ID" value="NZ_JAHVAH010000001.1"/>
</dbReference>
<evidence type="ECO:0000256" key="1">
    <source>
        <dbReference type="ARBA" id="ARBA00004370"/>
    </source>
</evidence>
<keyword evidence="5" id="KW-0443">Lipid metabolism</keyword>
<evidence type="ECO:0000313" key="10">
    <source>
        <dbReference type="Proteomes" id="UP000698028"/>
    </source>
</evidence>
<keyword evidence="3" id="KW-0812">Transmembrane</keyword>
<dbReference type="Proteomes" id="UP000698028">
    <property type="component" value="Unassembled WGS sequence"/>
</dbReference>
<comment type="subcellular location">
    <subcellularLocation>
        <location evidence="1">Membrane</location>
    </subcellularLocation>
</comment>
<organism evidence="9 10">
    <name type="scientific">Sphingomicrobium clamense</name>
    <dbReference type="NCBI Taxonomy" id="2851013"/>
    <lineage>
        <taxon>Bacteria</taxon>
        <taxon>Pseudomonadati</taxon>
        <taxon>Pseudomonadota</taxon>
        <taxon>Alphaproteobacteria</taxon>
        <taxon>Sphingomonadales</taxon>
        <taxon>Sphingomonadaceae</taxon>
        <taxon>Sphingomicrobium</taxon>
    </lineage>
</organism>
<accession>A0ABS6V8T9</accession>